<keyword evidence="2 5" id="KW-0812">Transmembrane</keyword>
<evidence type="ECO:0000256" key="4">
    <source>
        <dbReference type="ARBA" id="ARBA00023136"/>
    </source>
</evidence>
<comment type="caution">
    <text evidence="9">The sequence shown here is derived from an EMBL/GenBank/DDBJ whole genome shotgun (WGS) entry which is preliminary data.</text>
</comment>
<dbReference type="InterPro" id="IPR014821">
    <property type="entry name" value="Ins145_P3_rcpt"/>
</dbReference>
<evidence type="ECO:0000256" key="1">
    <source>
        <dbReference type="ARBA" id="ARBA00004141"/>
    </source>
</evidence>
<dbReference type="EMBL" id="CAJJDM010000004">
    <property type="protein sequence ID" value="CAD8044865.1"/>
    <property type="molecule type" value="Genomic_DNA"/>
</dbReference>
<evidence type="ECO:0000259" key="6">
    <source>
        <dbReference type="Pfam" id="PF00520"/>
    </source>
</evidence>
<accession>A0A8S1JS52</accession>
<evidence type="ECO:0000256" key="3">
    <source>
        <dbReference type="ARBA" id="ARBA00022989"/>
    </source>
</evidence>
<dbReference type="OMA" id="IDFFTIE"/>
<dbReference type="PANTHER" id="PTHR45816:SF4">
    <property type="entry name" value="RYR_IP3R HOMOLOGY ASSOCIATED DOMAIN-CONTAINING PROTEIN"/>
    <property type="match status" value="1"/>
</dbReference>
<reference evidence="9" key="1">
    <citation type="submission" date="2021-01" db="EMBL/GenBank/DDBJ databases">
        <authorList>
            <consortium name="Genoscope - CEA"/>
            <person name="William W."/>
        </authorList>
    </citation>
    <scope>NUCLEOTIDE SEQUENCE</scope>
</reference>
<gene>
    <name evidence="9" type="ORF">PPRIM_AZ9-3.1.T0080434</name>
</gene>
<comment type="subcellular location">
    <subcellularLocation>
        <location evidence="1">Membrane</location>
        <topology evidence="1">Multi-pass membrane protein</topology>
    </subcellularLocation>
</comment>
<dbReference type="InterPro" id="IPR013662">
    <property type="entry name" value="RIH_assoc-dom"/>
</dbReference>
<dbReference type="InterPro" id="IPR005821">
    <property type="entry name" value="Ion_trans_dom"/>
</dbReference>
<feature type="domain" description="Inositol 1,4,5-trisphosphate/ryanodine receptor" evidence="8">
    <location>
        <begin position="45"/>
        <end position="282"/>
    </location>
</feature>
<sequence>MELPPIPTQKNQSQFGIDNLVSQTHIYNTQTQNQETIKPFKRNFNLKVGDIVYFKSYLTDDYKGVISGDGIASNKLECIQILGKNQQIIDPSKKSLQQKVGSLTFQKSLFQVITGKKYHYQNFLEQERSRSIDDIREQAINEDIDLDQCQLEYEGRLKELEDKANEEILENQRFYDLAYGSNIVYGQEIQLKHIYSSCILSFNSAILAKENCCRELSLEEISNLNSNFRILSMNQVKNPGEPILYGDQIIVQNSSSNKWFMNIQKPNQKYDKKDGLEVNCSQIGFPLKIACYVDSKTEQEIKQQIIKQKALLSGDVVTIKNRYLGGYLSIQRQLRITEGLDKKEVFIKNYDTNITYTKHQFYFDVEQVRNEKIEYMYKLYVDSSTDAENNLNNLWQIQHVDSLTFSKPNYESVFLIRHVCTGLFLEISHHSANLTYDGLRQECQFHLRSKKTLDDQILFSEAYKLQSVMNVQIDGYVTQENLVIVCLDDRVAVQRKSQKQNIERETFLLKLATPEQAKTAFRINSLQQYLIQFYIFLQDWGILKTSAQGLEVIRTYDYFEAFNNQKILYDEILQLFQTLENLKLYLNNEGQAQTNEQQQFKQKALMDNDIINLLFAIQRLCNFMIYGSLSNNNSQIQDKTPQKIAKAKLDPPISSSQKLNCIQEIYDVLSLCVQKNQDTSNYVLTLKMNKESILDFLLQQLKYQRKYISNLIKESVRYTDMSESKENIKKWVNQLENLSEDNIEDQTLYIEILSLIMIDPYENPNKICQNACRRLLFGTKNQKEQQYPFHKVLVSLDIQEENNNYYPIVQFYPKREKGLQMQYVNEFGQNNQLFCQLYLKFIDKQARIAQRFLNKRPSLIDVVIDFFTIETLKENQLVKQEDAKLVIPIFQKYENYLMNVMGLYSSLCKGRNQKNIKCLMRNCFLNQKFLEICIKRQQNIKSELRFEKTLIELFCNLFLDIDPLIKISQNYDPFYNNNTQINTIKCYLSDDIDQFNIQNPSGLYFYENNASKSLKRSDDYQSFLHSKETKAEHQQLKLYAAKMLSRTHINDVRLYYLEMFTKEDYPEHLLQEASYDIFQSKKFSQNNKQKYDYSRLAYLQLHYFLGLLTIIKNSINLGYNQLDENQKIFSILPNIFVALILQQIPDMRIHRFSENESFISNLNKLRQSIDDNIWVVTFLPTTEQLYEKRKSKHKNLDKEYKRMDQSSKLYMQFQRNWILYLLIWTYQYCNDEILRMQVYLEALSILKIFEQLKLNLQILEFLFSSSQQNESNPSSPSFRDYDQFGFDEVLNQEIQIKKSKTPNSKSIYSVFKEPDGNSISGLLFTCLLTSGKRNKLNEELLKRIIQSFHSPKYSIQEINQVEIIDNLQELRYFSIINGNSNSVQLMSPKEAIQLSKRALKFILSQKDNNVNQKRISSFDLLKGYSSKIIEQFELFFKPNSQDFQYLKSFQNILRNANIHLVFLKFLVDPEIINSSNDIVFFYKRIVLFLEYFILDNDTNIAILADNQYLFKILDVIQIPQPQAEDKFYIPIKITKLAIKMISTIPENQHDNLINQIFLKIYKIGNQLMQSQEFYLKVYCARDENEEIKFIKRSQHENAVAYFSLIQYFKILRSMTKTFEKPAKQAPLNKHLILSKILKDNFLRIVLDPVNYYKDILVPELVTHEEDVKDPLLYHRMKLHSELITLITECCQYYRLGIQEMQRILLYEQLKTILLAPNSEYIVKRAYLQCLFELYINQVKQGQFINDTIESDEVRDILSRVIIPELDQKQICKYLEGLSKLVNQDRNIKVIQRDLRDSIQRQKQTYFENKLSFDSKFIKEQGILRDQSEYWKYLRKNGVIHFLIYTYDEMKDRIDLENPEIQNLSDEFAIIKQNFVKIKEIFNILERDFRVKKEDLDLDDYRQLIISIEEIIPQRKITKFGQNFRIGFQQDKNDNKLIFDKFDTLKDDQTGEKKLQEEDNVQRIENPFRRNFKVYLIRYKVNINQFNEYIESKANEQERLQKILDTCNIYKTYIQQSDIDEIYKMNVEQIKRQEQLNNRHNIVSQWDLFKQAMRELFEMQTTQNVINQQVQTYQRQQEGLETLKQQFGIACRKLIGKQYKKHGGQLEGSEDLLSDDIQIELLIKTLEQQNTNLLIEDNVQEFLQKCQEIFLNREVYLIKFCKIFLFLKRPTQDDIDSLTEAKDEKSKDIIRQKQQIFIKYQNAMVDGGLDILALDILNESVDDQHKIEALQLLIYLLDYGNDYVQKKFYNILKQDQIIKSKFFVFLRGFFLTDINSRILELELCEDNNTEYKILCLKVLKLLQALCENVNVDFQKFLVRQYDDDSYQANINIVNEVASLLADLLEKGQSVFYKLQEIYRQALESLVEFSTGFEENKKELCKNTRLFTLLNQILQKEDLISFKQLQQENRNILKENLLKSQNQEEDLIINLNKNQINYQERKYNSYQTLQSFIKLLLLITQGKLNKKSLKFIIETVNITILMRISRSIYEDRIKPKQRNIILDNICDESKTGQHQYCSNNLCHFGLRTDEDNLLIQTGFNIFIICLKLSEHFPNDPQLEIFQFDEEYDEQDDFTDFSDPLQEELQKKNTVSSQKIVPIFIKNQNTEKEEENALLSNRLRQTSFNEFKQIIEEIQNDDNYKFTRKQQFFKFYRQFTGRIEIQNEQSELEKIFFQKPFVCNFVTPNIKQHLIYEIKRDTDEDRMQGLIDQADFYQVQMRHSQQINNSFIMHFGAVYWRLLKDISFILCSVIVILLIFMHDIVVNSKLGSNQEAPESNTKVPGENFVSYLNNIITIIQLVLNLIIVFFCAIERYPISITYNRGETNAKRVQILKKEAGFSIAFLTMKYYSIIGYFEQEFQGQKVSESTLKKLILVIFFDFDNFYNICIFGLTVYAFFNPYIYAVLLLDIIKRSEDLQNIIKSITSNGRNLAIFTFLGFIGLLIYAIIAFSNFSWMFNDEDGVYGQTFILAVTSTINFGLRSGLGDSMKIYPQPYEDPTLYWGRYFFDFSFFIIFNILFIQIIFGIILDTFGELRDERQALVKQIEGKCFVCSLEKNDIDTNGSKGWHYHIYLEHSVYHMLYYIIYIKNKDLNDCNALEKFVKRCIEGKETAFFPFGRALQIEDQNNDEDELIDPSES</sequence>
<feature type="transmembrane region" description="Helical" evidence="5">
    <location>
        <begin position="2788"/>
        <end position="2811"/>
    </location>
</feature>
<organism evidence="9 10">
    <name type="scientific">Paramecium primaurelia</name>
    <dbReference type="NCBI Taxonomy" id="5886"/>
    <lineage>
        <taxon>Eukaryota</taxon>
        <taxon>Sar</taxon>
        <taxon>Alveolata</taxon>
        <taxon>Ciliophora</taxon>
        <taxon>Intramacronucleata</taxon>
        <taxon>Oligohymenophorea</taxon>
        <taxon>Peniculida</taxon>
        <taxon>Parameciidae</taxon>
        <taxon>Paramecium</taxon>
    </lineage>
</organism>
<keyword evidence="3 5" id="KW-1133">Transmembrane helix</keyword>
<dbReference type="GO" id="GO:0016020">
    <property type="term" value="C:membrane"/>
    <property type="evidence" value="ECO:0007669"/>
    <property type="project" value="UniProtKB-SubCell"/>
</dbReference>
<evidence type="ECO:0000259" key="8">
    <source>
        <dbReference type="Pfam" id="PF08709"/>
    </source>
</evidence>
<feature type="domain" description="RyR/IP3R Homology associated" evidence="7">
    <location>
        <begin position="2289"/>
        <end position="2392"/>
    </location>
</feature>
<feature type="transmembrane region" description="Helical" evidence="5">
    <location>
        <begin position="2735"/>
        <end position="2754"/>
    </location>
</feature>
<feature type="transmembrane region" description="Helical" evidence="5">
    <location>
        <begin position="2925"/>
        <end position="2951"/>
    </location>
</feature>
<dbReference type="Pfam" id="PF08709">
    <property type="entry name" value="Ins145_P3_rec"/>
    <property type="match status" value="1"/>
</dbReference>
<feature type="transmembrane region" description="Helical" evidence="5">
    <location>
        <begin position="2957"/>
        <end position="2978"/>
    </location>
</feature>
<feature type="domain" description="Ion transport" evidence="6">
    <location>
        <begin position="2866"/>
        <end position="3032"/>
    </location>
</feature>
<dbReference type="Proteomes" id="UP000688137">
    <property type="component" value="Unassembled WGS sequence"/>
</dbReference>
<dbReference type="GO" id="GO:0006816">
    <property type="term" value="P:calcium ion transport"/>
    <property type="evidence" value="ECO:0007669"/>
    <property type="project" value="InterPro"/>
</dbReference>
<proteinExistence type="predicted"/>
<dbReference type="Pfam" id="PF00520">
    <property type="entry name" value="Ion_trans"/>
    <property type="match status" value="1"/>
</dbReference>
<dbReference type="Pfam" id="PF08454">
    <property type="entry name" value="RIH_assoc"/>
    <property type="match status" value="1"/>
</dbReference>
<evidence type="ECO:0000313" key="10">
    <source>
        <dbReference type="Proteomes" id="UP000688137"/>
    </source>
</evidence>
<dbReference type="GO" id="GO:0005216">
    <property type="term" value="F:monoatomic ion channel activity"/>
    <property type="evidence" value="ECO:0007669"/>
    <property type="project" value="InterPro"/>
</dbReference>
<feature type="transmembrane region" description="Helical" evidence="5">
    <location>
        <begin position="2878"/>
        <end position="2904"/>
    </location>
</feature>
<keyword evidence="4 5" id="KW-0472">Membrane</keyword>
<keyword evidence="10" id="KW-1185">Reference proteome</keyword>
<dbReference type="InterPro" id="IPR015925">
    <property type="entry name" value="Ryanodine_IP3_receptor"/>
</dbReference>
<evidence type="ECO:0000313" key="9">
    <source>
        <dbReference type="EMBL" id="CAD8044865.1"/>
    </source>
</evidence>
<evidence type="ECO:0000256" key="5">
    <source>
        <dbReference type="SAM" id="Phobius"/>
    </source>
</evidence>
<feature type="transmembrane region" description="Helical" evidence="5">
    <location>
        <begin position="2999"/>
        <end position="3022"/>
    </location>
</feature>
<name>A0A8S1JS52_PARPR</name>
<protein>
    <submittedName>
        <fullName evidence="9">Uncharacterized protein</fullName>
    </submittedName>
</protein>
<evidence type="ECO:0000256" key="2">
    <source>
        <dbReference type="ARBA" id="ARBA00022692"/>
    </source>
</evidence>
<dbReference type="PANTHER" id="PTHR45816">
    <property type="entry name" value="MIR DOMAIN-CONTAINING PROTEIN"/>
    <property type="match status" value="1"/>
</dbReference>
<evidence type="ECO:0000259" key="7">
    <source>
        <dbReference type="Pfam" id="PF08454"/>
    </source>
</evidence>